<dbReference type="InterPro" id="IPR029063">
    <property type="entry name" value="SAM-dependent_MTases_sf"/>
</dbReference>
<dbReference type="AlphaFoldDB" id="A0A2I2GRX0"/>
<accession>A0A2I2GRX0</accession>
<comment type="caution">
    <text evidence="2">The sequence shown here is derived from an EMBL/GenBank/DDBJ whole genome shotgun (WGS) entry which is preliminary data.</text>
</comment>
<dbReference type="Proteomes" id="UP000234275">
    <property type="component" value="Unassembled WGS sequence"/>
</dbReference>
<dbReference type="GO" id="GO:0008168">
    <property type="term" value="F:methyltransferase activity"/>
    <property type="evidence" value="ECO:0007669"/>
    <property type="project" value="TreeGrafter"/>
</dbReference>
<dbReference type="SUPFAM" id="SSF53335">
    <property type="entry name" value="S-adenosyl-L-methionine-dependent methyltransferases"/>
    <property type="match status" value="1"/>
</dbReference>
<feature type="region of interest" description="Disordered" evidence="1">
    <location>
        <begin position="420"/>
        <end position="482"/>
    </location>
</feature>
<dbReference type="OrthoDB" id="2013972at2759"/>
<keyword evidence="3" id="KW-1185">Reference proteome</keyword>
<name>A0A2I2GRX0_9EURO</name>
<dbReference type="STRING" id="1392250.A0A2I2GRX0"/>
<evidence type="ECO:0000313" key="2">
    <source>
        <dbReference type="EMBL" id="PLB55637.1"/>
    </source>
</evidence>
<dbReference type="VEuPathDB" id="FungiDB:P170DRAFT_471047"/>
<organism evidence="2 3">
    <name type="scientific">Aspergillus steynii IBT 23096</name>
    <dbReference type="NCBI Taxonomy" id="1392250"/>
    <lineage>
        <taxon>Eukaryota</taxon>
        <taxon>Fungi</taxon>
        <taxon>Dikarya</taxon>
        <taxon>Ascomycota</taxon>
        <taxon>Pezizomycotina</taxon>
        <taxon>Eurotiomycetes</taxon>
        <taxon>Eurotiomycetidae</taxon>
        <taxon>Eurotiales</taxon>
        <taxon>Aspergillaceae</taxon>
        <taxon>Aspergillus</taxon>
        <taxon>Aspergillus subgen. Circumdati</taxon>
    </lineage>
</organism>
<dbReference type="EMBL" id="MSFO01000001">
    <property type="protein sequence ID" value="PLB55637.1"/>
    <property type="molecule type" value="Genomic_DNA"/>
</dbReference>
<feature type="compositionally biased region" description="Low complexity" evidence="1">
    <location>
        <begin position="436"/>
        <end position="455"/>
    </location>
</feature>
<sequence>MFKASGRDFDTQSLTASVTDYPIENGRRYHKYHEGTYLYPNDEQELDRLDMQHHMIKLINNGRLFLAPIQNPKHILDIGTGSGIWPIEMATEFPNAQIVGTDLSPVQPTEVPENVHFLVDDATEEDWLWEPEHFDFIHTAHLIGALPSYKDLLRKTFKHLKAGGYVECNEFDPKPKCDDGTMPPGDPDSFSEFALQDWCDLEIRSGQISDPPRQFRIAHRIARWMRDLGFVDVEETIHKVPTNTWPTDPHLRTIGSWSEANWLEALSGWSYKPLSILGWSKPEIEVFLVDVRKSIQNRDVHCYTDYYVVTGRKPRSDLSIAAACNSCLMSFGRYAYRHTIQPSSNVLIDHVWVSEDLLSSTFRRFANGQRRHESRVPGPLEARRRLAKRRNTAFAGIAGSGPLDDVACLFGRNGREHMKWSDSQLGRTTTPETPNSEFYRFSSSSSASPLPFYSENVDPSESFGQRDSGAPAGKRSRKPTLQESLRGRYTVSEIKDAVSQLGVDPQRDPALSRLIFEHLLARSTEEELVIFLNDISLNNPGAGNYLSAVKDLDLRETGLTEPLILWDAVIRALELGLIPSDELTAIVKTLPNQIGESNGTGALTVLYQEMWDAIGQCDVYGHKDLDEMIADAWLEILVESNHPDALLLAKEIVIATHKRNPTLSSWTPLLITQWLEASAHKADIKFVTNLLGQFPRDTQLQQIFEATEFLVSSRKRDVLEKWRDSLCALPNVRKLLSSQIWTDVRATAEQTSSPQFTTHHQIILRLWVLRSLTRSLRDGPLWRPGSRSIDYVAYNLLNLYKATEATEDIDHDGFLAHMRKGIHDLGLPSNDLLMLAVDLKSGTKMTKASRGSLRKLESSNLPFADIFADLEAYNASKPHMFTALEKTVRKIDVTSPSFIEHMLHIVRNGDSRSAWTIIRLLRCHTSLKISLSKSWQPIPEPSEMALVRYYSQPRGADCPDPHAALEMVHSLATSISCSRNLSPCRAYSLVHWLYVFLVKHSAPVKPVIARAMYHAGIVRYRREGLRVARAQYDYIMDFVKKYEHPELVADLVHAPQAGATYEQPSEFEEDEYIYA</sequence>
<evidence type="ECO:0000256" key="1">
    <source>
        <dbReference type="SAM" id="MobiDB-lite"/>
    </source>
</evidence>
<dbReference type="PANTHER" id="PTHR43591:SF10">
    <property type="entry name" value="ABC TRANSMEMBRANE TYPE-1 DOMAIN-CONTAINING PROTEIN-RELATED"/>
    <property type="match status" value="1"/>
</dbReference>
<dbReference type="PANTHER" id="PTHR43591">
    <property type="entry name" value="METHYLTRANSFERASE"/>
    <property type="match status" value="1"/>
</dbReference>
<dbReference type="RefSeq" id="XP_024710939.1">
    <property type="nucleotide sequence ID" value="XM_024852806.1"/>
</dbReference>
<protein>
    <recommendedName>
        <fullName evidence="4">Methyltransferase domain-containing protein</fullName>
    </recommendedName>
</protein>
<dbReference type="Gene3D" id="3.40.50.150">
    <property type="entry name" value="Vaccinia Virus protein VP39"/>
    <property type="match status" value="1"/>
</dbReference>
<evidence type="ECO:0008006" key="4">
    <source>
        <dbReference type="Google" id="ProtNLM"/>
    </source>
</evidence>
<dbReference type="Pfam" id="PF13489">
    <property type="entry name" value="Methyltransf_23"/>
    <property type="match status" value="1"/>
</dbReference>
<evidence type="ECO:0000313" key="3">
    <source>
        <dbReference type="Proteomes" id="UP000234275"/>
    </source>
</evidence>
<dbReference type="GeneID" id="36560504"/>
<dbReference type="CDD" id="cd02440">
    <property type="entry name" value="AdoMet_MTases"/>
    <property type="match status" value="1"/>
</dbReference>
<proteinExistence type="predicted"/>
<feature type="compositionally biased region" description="Polar residues" evidence="1">
    <location>
        <begin position="421"/>
        <end position="435"/>
    </location>
</feature>
<gene>
    <name evidence="2" type="ORF">P170DRAFT_471047</name>
</gene>
<reference evidence="2 3" key="1">
    <citation type="submission" date="2016-12" db="EMBL/GenBank/DDBJ databases">
        <title>The genomes of Aspergillus section Nigri reveals drivers in fungal speciation.</title>
        <authorList>
            <consortium name="DOE Joint Genome Institute"/>
            <person name="Vesth T.C."/>
            <person name="Nybo J."/>
            <person name="Theobald S."/>
            <person name="Brandl J."/>
            <person name="Frisvad J.C."/>
            <person name="Nielsen K.F."/>
            <person name="Lyhne E.K."/>
            <person name="Kogle M.E."/>
            <person name="Kuo A."/>
            <person name="Riley R."/>
            <person name="Clum A."/>
            <person name="Nolan M."/>
            <person name="Lipzen A."/>
            <person name="Salamov A."/>
            <person name="Henrissat B."/>
            <person name="Wiebenga A."/>
            <person name="De Vries R.P."/>
            <person name="Grigoriev I.V."/>
            <person name="Mortensen U.H."/>
            <person name="Andersen M.R."/>
            <person name="Baker S.E."/>
        </authorList>
    </citation>
    <scope>NUCLEOTIDE SEQUENCE [LARGE SCALE GENOMIC DNA]</scope>
    <source>
        <strain evidence="2 3">IBT 23096</strain>
    </source>
</reference>